<evidence type="ECO:0000313" key="1">
    <source>
        <dbReference type="EMBL" id="OIJ22694.1"/>
    </source>
</evidence>
<protein>
    <submittedName>
        <fullName evidence="2">Aspartyl-phosphate phosphatase Spo0E family protein</fullName>
    </submittedName>
</protein>
<reference evidence="1 3" key="1">
    <citation type="submission" date="2016-10" db="EMBL/GenBank/DDBJ databases">
        <title>Draft genome sequences of four alkaliphilic bacteria belonging to the Anaerobacillus genus.</title>
        <authorList>
            <person name="Bassil N.M."/>
            <person name="Lloyd J.R."/>
        </authorList>
    </citation>
    <scope>NUCLEOTIDE SEQUENCE [LARGE SCALE GENOMIC DNA]</scope>
    <source>
        <strain evidence="1 3">NB2006</strain>
    </source>
</reference>
<reference evidence="2" key="4">
    <citation type="submission" date="2020-10" db="EMBL/GenBank/DDBJ databases">
        <authorList>
            <person name="Bassil N.M."/>
            <person name="Lloyd J.R."/>
        </authorList>
    </citation>
    <scope>NUCLEOTIDE SEQUENCE</scope>
    <source>
        <strain evidence="2">NB2006</strain>
    </source>
</reference>
<dbReference type="RefSeq" id="WP_071316083.1">
    <property type="nucleotide sequence ID" value="NZ_CP063356.2"/>
</dbReference>
<dbReference type="GO" id="GO:0046983">
    <property type="term" value="F:protein dimerization activity"/>
    <property type="evidence" value="ECO:0007669"/>
    <property type="project" value="InterPro"/>
</dbReference>
<dbReference type="Gene3D" id="4.10.280.10">
    <property type="entry name" value="Helix-loop-helix DNA-binding domain"/>
    <property type="match status" value="1"/>
</dbReference>
<dbReference type="GO" id="GO:0043937">
    <property type="term" value="P:regulation of sporulation"/>
    <property type="evidence" value="ECO:0007669"/>
    <property type="project" value="InterPro"/>
</dbReference>
<sequence>MSGNFSRKTNLLNSIERLRAELIQSGIEKGLTHPSTIDLSQQLDILLNEYKEMMTTVDYSLNT</sequence>
<dbReference type="EMBL" id="CP063356">
    <property type="protein sequence ID" value="QOY35084.1"/>
    <property type="molecule type" value="Genomic_DNA"/>
</dbReference>
<dbReference type="InterPro" id="IPR036638">
    <property type="entry name" value="HLH_DNA-bd_sf"/>
</dbReference>
<organism evidence="1 3">
    <name type="scientific">Anaerobacillus isosaccharinicus</name>
    <dbReference type="NCBI Taxonomy" id="1532552"/>
    <lineage>
        <taxon>Bacteria</taxon>
        <taxon>Bacillati</taxon>
        <taxon>Bacillota</taxon>
        <taxon>Bacilli</taxon>
        <taxon>Bacillales</taxon>
        <taxon>Bacillaceae</taxon>
        <taxon>Anaerobacillus</taxon>
    </lineage>
</organism>
<evidence type="ECO:0000313" key="3">
    <source>
        <dbReference type="Proteomes" id="UP000180175"/>
    </source>
</evidence>
<name>A0A1S2MDR8_9BACI</name>
<dbReference type="InterPro" id="IPR018540">
    <property type="entry name" value="Spo0E-like"/>
</dbReference>
<evidence type="ECO:0000313" key="2">
    <source>
        <dbReference type="EMBL" id="QOY35084.1"/>
    </source>
</evidence>
<dbReference type="Proteomes" id="UP000180175">
    <property type="component" value="Chromosome"/>
</dbReference>
<dbReference type="OrthoDB" id="1684520at2"/>
<dbReference type="Pfam" id="PF09388">
    <property type="entry name" value="SpoOE-like"/>
    <property type="match status" value="1"/>
</dbReference>
<dbReference type="EMBL" id="LQXD01000035">
    <property type="protein sequence ID" value="OIJ22694.1"/>
    <property type="molecule type" value="Genomic_DNA"/>
</dbReference>
<proteinExistence type="predicted"/>
<reference evidence="2 3" key="3">
    <citation type="journal article" date="2019" name="Int. J. Syst. Evol. Microbiol.">
        <title>Anaerobacillus isosaccharinicus sp. nov., an alkaliphilic bacterium which degrades isosaccharinic acid.</title>
        <authorList>
            <person name="Bassil N.M."/>
            <person name="Lloyd J.R."/>
        </authorList>
    </citation>
    <scope>NUCLEOTIDE SEQUENCE [LARGE SCALE GENOMIC DNA]</scope>
    <source>
        <strain evidence="2 3">NB2006</strain>
    </source>
</reference>
<dbReference type="SUPFAM" id="SSF140500">
    <property type="entry name" value="BAS1536-like"/>
    <property type="match status" value="1"/>
</dbReference>
<dbReference type="AlphaFoldDB" id="A0A1S2MDR8"/>
<dbReference type="InterPro" id="IPR037208">
    <property type="entry name" value="Spo0E-like_sf"/>
</dbReference>
<accession>A0A1S2MDR8</accession>
<reference evidence="2 3" key="2">
    <citation type="journal article" date="2017" name="Genome Announc.">
        <title>Draft Genome Sequences of Four Alkaliphilic Bacteria Belonging to the Anaerobacillus Genus.</title>
        <authorList>
            <person name="Bassil N.M."/>
            <person name="Lloyd J.R."/>
        </authorList>
    </citation>
    <scope>NUCLEOTIDE SEQUENCE [LARGE SCALE GENOMIC DNA]</scope>
    <source>
        <strain evidence="2 3">NB2006</strain>
    </source>
</reference>
<dbReference type="KEGG" id="aia:AWH56_020635"/>
<keyword evidence="3" id="KW-1185">Reference proteome</keyword>
<gene>
    <name evidence="2" type="ORF">AWH56_020635</name>
    <name evidence="1" type="ORF">AWH56_05030</name>
</gene>